<proteinExistence type="inferred from homology"/>
<name>A0A8H3FM46_9LECA</name>
<protein>
    <recommendedName>
        <fullName evidence="9">Translin</fullName>
    </recommendedName>
</protein>
<dbReference type="InterPro" id="IPR036081">
    <property type="entry name" value="Translin_sf"/>
</dbReference>
<feature type="compositionally biased region" description="Low complexity" evidence="6">
    <location>
        <begin position="25"/>
        <end position="36"/>
    </location>
</feature>
<reference evidence="7" key="1">
    <citation type="submission" date="2021-03" db="EMBL/GenBank/DDBJ databases">
        <authorList>
            <person name="Tagirdzhanova G."/>
        </authorList>
    </citation>
    <scope>NUCLEOTIDE SEQUENCE</scope>
</reference>
<dbReference type="InterPro" id="IPR016068">
    <property type="entry name" value="Translin_N"/>
</dbReference>
<feature type="region of interest" description="Disordered" evidence="6">
    <location>
        <begin position="1"/>
        <end position="36"/>
    </location>
</feature>
<keyword evidence="4" id="KW-0963">Cytoplasm</keyword>
<evidence type="ECO:0008006" key="9">
    <source>
        <dbReference type="Google" id="ProtNLM"/>
    </source>
</evidence>
<evidence type="ECO:0000256" key="3">
    <source>
        <dbReference type="ARBA" id="ARBA00005902"/>
    </source>
</evidence>
<dbReference type="SUPFAM" id="SSF74784">
    <property type="entry name" value="Translin"/>
    <property type="match status" value="1"/>
</dbReference>
<evidence type="ECO:0000256" key="6">
    <source>
        <dbReference type="SAM" id="MobiDB-lite"/>
    </source>
</evidence>
<dbReference type="InterPro" id="IPR002848">
    <property type="entry name" value="Translin_fam"/>
</dbReference>
<comment type="subcellular location">
    <subcellularLocation>
        <location evidence="2">Cytoplasm</location>
    </subcellularLocation>
    <subcellularLocation>
        <location evidence="1">Nucleus</location>
    </subcellularLocation>
</comment>
<dbReference type="AlphaFoldDB" id="A0A8H3FM46"/>
<keyword evidence="8" id="KW-1185">Reference proteome</keyword>
<evidence type="ECO:0000313" key="7">
    <source>
        <dbReference type="EMBL" id="CAF9928511.1"/>
    </source>
</evidence>
<evidence type="ECO:0000256" key="4">
    <source>
        <dbReference type="ARBA" id="ARBA00022490"/>
    </source>
</evidence>
<keyword evidence="5" id="KW-0539">Nucleus</keyword>
<accession>A0A8H3FM46</accession>
<organism evidence="7 8">
    <name type="scientific">Gomphillus americanus</name>
    <dbReference type="NCBI Taxonomy" id="1940652"/>
    <lineage>
        <taxon>Eukaryota</taxon>
        <taxon>Fungi</taxon>
        <taxon>Dikarya</taxon>
        <taxon>Ascomycota</taxon>
        <taxon>Pezizomycotina</taxon>
        <taxon>Lecanoromycetes</taxon>
        <taxon>OSLEUM clade</taxon>
        <taxon>Ostropomycetidae</taxon>
        <taxon>Ostropales</taxon>
        <taxon>Graphidaceae</taxon>
        <taxon>Gomphilloideae</taxon>
        <taxon>Gomphillus</taxon>
    </lineage>
</organism>
<dbReference type="Gene3D" id="1.20.58.190">
    <property type="entry name" value="Translin, domain 1"/>
    <property type="match status" value="1"/>
</dbReference>
<comment type="caution">
    <text evidence="7">The sequence shown here is derived from an EMBL/GenBank/DDBJ whole genome shotgun (WGS) entry which is preliminary data.</text>
</comment>
<dbReference type="PANTHER" id="PTHR10741">
    <property type="entry name" value="TRANSLIN AND TRANSLIN ASSOCIATED PROTEIN X"/>
    <property type="match status" value="1"/>
</dbReference>
<dbReference type="CDD" id="cd14820">
    <property type="entry name" value="TRAX"/>
    <property type="match status" value="1"/>
</dbReference>
<dbReference type="Proteomes" id="UP000664169">
    <property type="component" value="Unassembled WGS sequence"/>
</dbReference>
<dbReference type="Gene3D" id="1.20.58.200">
    <property type="entry name" value="Translin, domain 2"/>
    <property type="match status" value="1"/>
</dbReference>
<dbReference type="InterPro" id="IPR016069">
    <property type="entry name" value="Translin_C"/>
</dbReference>
<gene>
    <name evidence="7" type="ORF">GOMPHAMPRED_005151</name>
</gene>
<dbReference type="GO" id="GO:0005737">
    <property type="term" value="C:cytoplasm"/>
    <property type="evidence" value="ECO:0007669"/>
    <property type="project" value="UniProtKB-SubCell"/>
</dbReference>
<dbReference type="GO" id="GO:0005634">
    <property type="term" value="C:nucleus"/>
    <property type="evidence" value="ECO:0007669"/>
    <property type="project" value="UniProtKB-SubCell"/>
</dbReference>
<evidence type="ECO:0000313" key="8">
    <source>
        <dbReference type="Proteomes" id="UP000664169"/>
    </source>
</evidence>
<sequence>MTSSPSKRIRTASPSRDAGTIPAQSKPKSSPMLSASSSPYMPMFSHFRSELDAHHDRRERVIKASRDITANSKKIIFTLQRAPSLGSALPNGITTEIGGKTTTIGTLLKSIYPSDLASINVWRYHWQLSPGIQELMEAAVFQHYLLTQELLNFADAQKLVGQLVGDELVGGGLLTEEDYLLGVFDSVGEMMRWSVSHLAVSRGRGEGDEALVKDLRTLRLALEMLKTHGAGCERDVEKKMEVMQSCVDKVENTAYGLVVRGSERPKEWIPEDKFPEMHD</sequence>
<dbReference type="Pfam" id="PF01997">
    <property type="entry name" value="Translin"/>
    <property type="match status" value="1"/>
</dbReference>
<evidence type="ECO:0000256" key="2">
    <source>
        <dbReference type="ARBA" id="ARBA00004496"/>
    </source>
</evidence>
<evidence type="ECO:0000256" key="5">
    <source>
        <dbReference type="ARBA" id="ARBA00023242"/>
    </source>
</evidence>
<dbReference type="OrthoDB" id="31005at2759"/>
<dbReference type="EMBL" id="CAJPDQ010000030">
    <property type="protein sequence ID" value="CAF9928511.1"/>
    <property type="molecule type" value="Genomic_DNA"/>
</dbReference>
<evidence type="ECO:0000256" key="1">
    <source>
        <dbReference type="ARBA" id="ARBA00004123"/>
    </source>
</evidence>
<dbReference type="GO" id="GO:0043565">
    <property type="term" value="F:sequence-specific DNA binding"/>
    <property type="evidence" value="ECO:0007669"/>
    <property type="project" value="InterPro"/>
</dbReference>
<comment type="similarity">
    <text evidence="3">Belongs to the translin family.</text>
</comment>